<proteinExistence type="predicted"/>
<accession>A0A8J3STH5</accession>
<name>A0A8J3STH5_9ACTN</name>
<sequence>MSADRAKRRKIICKCCDQPGENRGYGWCVTCYARWVARGRPAEGPPAPYENLPAREYKPKPIPERCRNGLHVLIGDNLIRIDNGGWRCRACQEATLAAIAERQAAAWRAKYDALHAGHDVVVRRDGHRLCRTCTPKPVAKKPADPRAAYNVLHAGHNVTVSDRGRLYCHTCRRRELDIDEIAVERAERGEAPPVLTPAEKELAILRMRSWGLTYREIGERIGCSLHTAWYVCNMRQARDAAAARAAYLRRSDLLLR</sequence>
<comment type="caution">
    <text evidence="1">The sequence shown here is derived from an EMBL/GenBank/DDBJ whole genome shotgun (WGS) entry which is preliminary data.</text>
</comment>
<evidence type="ECO:0000313" key="2">
    <source>
        <dbReference type="Proteomes" id="UP000619788"/>
    </source>
</evidence>
<gene>
    <name evidence="1" type="ORF">Psi01_59530</name>
</gene>
<reference evidence="1 2" key="1">
    <citation type="submission" date="2021-01" db="EMBL/GenBank/DDBJ databases">
        <title>Whole genome shotgun sequence of Planobispora siamensis NBRC 107568.</title>
        <authorList>
            <person name="Komaki H."/>
            <person name="Tamura T."/>
        </authorList>
    </citation>
    <scope>NUCLEOTIDE SEQUENCE [LARGE SCALE GENOMIC DNA]</scope>
    <source>
        <strain evidence="1 2">NBRC 107568</strain>
    </source>
</reference>
<keyword evidence="2" id="KW-1185">Reference proteome</keyword>
<dbReference type="Proteomes" id="UP000619788">
    <property type="component" value="Unassembled WGS sequence"/>
</dbReference>
<protein>
    <submittedName>
        <fullName evidence="1">Uncharacterized protein</fullName>
    </submittedName>
</protein>
<dbReference type="EMBL" id="BOOJ01000052">
    <property type="protein sequence ID" value="GIH95323.1"/>
    <property type="molecule type" value="Genomic_DNA"/>
</dbReference>
<dbReference type="AlphaFoldDB" id="A0A8J3STH5"/>
<evidence type="ECO:0000313" key="1">
    <source>
        <dbReference type="EMBL" id="GIH95323.1"/>
    </source>
</evidence>
<organism evidence="1 2">
    <name type="scientific">Planobispora siamensis</name>
    <dbReference type="NCBI Taxonomy" id="936338"/>
    <lineage>
        <taxon>Bacteria</taxon>
        <taxon>Bacillati</taxon>
        <taxon>Actinomycetota</taxon>
        <taxon>Actinomycetes</taxon>
        <taxon>Streptosporangiales</taxon>
        <taxon>Streptosporangiaceae</taxon>
        <taxon>Planobispora</taxon>
    </lineage>
</organism>
<dbReference type="RefSeq" id="WP_204067419.1">
    <property type="nucleotide sequence ID" value="NZ_BOOJ01000052.1"/>
</dbReference>